<keyword evidence="3 8" id="KW-0489">Methyltransferase</keyword>
<evidence type="ECO:0000259" key="10">
    <source>
        <dbReference type="Pfam" id="PF02870"/>
    </source>
</evidence>
<dbReference type="HAMAP" id="MF_00772">
    <property type="entry name" value="OGT"/>
    <property type="match status" value="1"/>
</dbReference>
<dbReference type="Pfam" id="PF02870">
    <property type="entry name" value="Methyltransf_1N"/>
    <property type="match status" value="1"/>
</dbReference>
<comment type="similarity">
    <text evidence="8">Belongs to the MGMT family.</text>
</comment>
<comment type="function">
    <text evidence="8">Involved in the cellular defense against the biological effects of O6-methylguanine (O6-MeG) and O4-methylthymine (O4-MeT) in DNA. Repairs the methylated nucleobase in DNA by stoichiometrically transferring the methyl group to a cysteine residue in the enzyme. This is a suicide reaction: the enzyme is irreversibly inactivated.</text>
</comment>
<dbReference type="InterPro" id="IPR036217">
    <property type="entry name" value="MethylDNA_cys_MeTrfase_DNAb"/>
</dbReference>
<dbReference type="Pfam" id="PF01035">
    <property type="entry name" value="DNA_binding_1"/>
    <property type="match status" value="1"/>
</dbReference>
<dbReference type="InterPro" id="IPR008332">
    <property type="entry name" value="MethylG_MeTrfase_N"/>
</dbReference>
<dbReference type="InterPro" id="IPR036388">
    <property type="entry name" value="WH-like_DNA-bd_sf"/>
</dbReference>
<dbReference type="PANTHER" id="PTHR10815:SF5">
    <property type="entry name" value="METHYLATED-DNA--PROTEIN-CYSTEINE METHYLTRANSFERASE"/>
    <property type="match status" value="1"/>
</dbReference>
<protein>
    <recommendedName>
        <fullName evidence="8">Methylated-DNA--protein-cysteine methyltransferase</fullName>
        <ecNumber evidence="8">2.1.1.63</ecNumber>
    </recommendedName>
    <alternativeName>
        <fullName evidence="8">6-O-methylguanine-DNA methyltransferase</fullName>
        <shortName evidence="8">MGMT</shortName>
    </alternativeName>
    <alternativeName>
        <fullName evidence="8">O-6-methylguanine-DNA-alkyltransferase</fullName>
    </alternativeName>
</protein>
<evidence type="ECO:0000256" key="5">
    <source>
        <dbReference type="ARBA" id="ARBA00022763"/>
    </source>
</evidence>
<feature type="domain" description="Methylguanine DNA methyltransferase ribonuclease-like" evidence="10">
    <location>
        <begin position="17"/>
        <end position="87"/>
    </location>
</feature>
<dbReference type="RefSeq" id="WP_168678923.1">
    <property type="nucleotide sequence ID" value="NZ_JAAXOY010000231.1"/>
</dbReference>
<dbReference type="EMBL" id="JAAXOY010000231">
    <property type="protein sequence ID" value="NKY39903.1"/>
    <property type="molecule type" value="Genomic_DNA"/>
</dbReference>
<evidence type="ECO:0000256" key="4">
    <source>
        <dbReference type="ARBA" id="ARBA00022679"/>
    </source>
</evidence>
<evidence type="ECO:0000313" key="11">
    <source>
        <dbReference type="EMBL" id="NKY39903.1"/>
    </source>
</evidence>
<evidence type="ECO:0000313" key="12">
    <source>
        <dbReference type="Proteomes" id="UP000777774"/>
    </source>
</evidence>
<comment type="subcellular location">
    <subcellularLocation>
        <location evidence="8">Cytoplasm</location>
    </subcellularLocation>
</comment>
<dbReference type="SUPFAM" id="SSF53155">
    <property type="entry name" value="Methylated DNA-protein cysteine methyltransferase domain"/>
    <property type="match status" value="1"/>
</dbReference>
<evidence type="ECO:0000256" key="8">
    <source>
        <dbReference type="HAMAP-Rule" id="MF_00772"/>
    </source>
</evidence>
<dbReference type="InterPro" id="IPR001497">
    <property type="entry name" value="MethylDNA_cys_MeTrfase_AS"/>
</dbReference>
<gene>
    <name evidence="11" type="ORF">HGA02_10280</name>
</gene>
<organism evidence="11 12">
    <name type="scientific">Cellulomonas septica</name>
    <dbReference type="NCBI Taxonomy" id="285080"/>
    <lineage>
        <taxon>Bacteria</taxon>
        <taxon>Bacillati</taxon>
        <taxon>Actinomycetota</taxon>
        <taxon>Actinomycetes</taxon>
        <taxon>Micrococcales</taxon>
        <taxon>Cellulomonadaceae</taxon>
        <taxon>Cellulomonas</taxon>
    </lineage>
</organism>
<keyword evidence="6 8" id="KW-0234">DNA repair</keyword>
<keyword evidence="5 8" id="KW-0227">DNA damage</keyword>
<comment type="catalytic activity">
    <reaction evidence="7 8">
        <text>a 6-O-methyl-2'-deoxyguanosine in DNA + L-cysteinyl-[protein] = S-methyl-L-cysteinyl-[protein] + a 2'-deoxyguanosine in DNA</text>
        <dbReference type="Rhea" id="RHEA:24000"/>
        <dbReference type="Rhea" id="RHEA-COMP:10131"/>
        <dbReference type="Rhea" id="RHEA-COMP:10132"/>
        <dbReference type="Rhea" id="RHEA-COMP:11367"/>
        <dbReference type="Rhea" id="RHEA-COMP:11368"/>
        <dbReference type="ChEBI" id="CHEBI:29950"/>
        <dbReference type="ChEBI" id="CHEBI:82612"/>
        <dbReference type="ChEBI" id="CHEBI:85445"/>
        <dbReference type="ChEBI" id="CHEBI:85448"/>
        <dbReference type="EC" id="2.1.1.63"/>
    </reaction>
</comment>
<dbReference type="Proteomes" id="UP000777774">
    <property type="component" value="Unassembled WGS sequence"/>
</dbReference>
<evidence type="ECO:0000256" key="6">
    <source>
        <dbReference type="ARBA" id="ARBA00023204"/>
    </source>
</evidence>
<dbReference type="EC" id="2.1.1.63" evidence="8"/>
<dbReference type="Gene3D" id="3.30.160.70">
    <property type="entry name" value="Methylated DNA-protein cysteine methyltransferase domain"/>
    <property type="match status" value="1"/>
</dbReference>
<dbReference type="InterPro" id="IPR014048">
    <property type="entry name" value="MethylDNA_cys_MeTrfase_DNA-bd"/>
</dbReference>
<dbReference type="PANTHER" id="PTHR10815">
    <property type="entry name" value="METHYLATED-DNA--PROTEIN-CYSTEINE METHYLTRANSFERASE"/>
    <property type="match status" value="1"/>
</dbReference>
<dbReference type="Gene3D" id="1.10.10.10">
    <property type="entry name" value="Winged helix-like DNA-binding domain superfamily/Winged helix DNA-binding domain"/>
    <property type="match status" value="1"/>
</dbReference>
<keyword evidence="4 8" id="KW-0808">Transferase</keyword>
<comment type="caution">
    <text evidence="11">The sequence shown here is derived from an EMBL/GenBank/DDBJ whole genome shotgun (WGS) entry which is preliminary data.</text>
</comment>
<name>A0ABX1K4I7_9CELL</name>
<accession>A0ABX1K4I7</accession>
<dbReference type="InterPro" id="IPR023546">
    <property type="entry name" value="MGMT"/>
</dbReference>
<feature type="active site" description="Nucleophile; methyl group acceptor" evidence="8">
    <location>
        <position position="145"/>
    </location>
</feature>
<dbReference type="SUPFAM" id="SSF46767">
    <property type="entry name" value="Methylated DNA-protein cysteine methyltransferase, C-terminal domain"/>
    <property type="match status" value="1"/>
</dbReference>
<comment type="catalytic activity">
    <reaction evidence="1 8">
        <text>a 4-O-methyl-thymidine in DNA + L-cysteinyl-[protein] = a thymidine in DNA + S-methyl-L-cysteinyl-[protein]</text>
        <dbReference type="Rhea" id="RHEA:53428"/>
        <dbReference type="Rhea" id="RHEA-COMP:10131"/>
        <dbReference type="Rhea" id="RHEA-COMP:10132"/>
        <dbReference type="Rhea" id="RHEA-COMP:13555"/>
        <dbReference type="Rhea" id="RHEA-COMP:13556"/>
        <dbReference type="ChEBI" id="CHEBI:29950"/>
        <dbReference type="ChEBI" id="CHEBI:82612"/>
        <dbReference type="ChEBI" id="CHEBI:137386"/>
        <dbReference type="ChEBI" id="CHEBI:137387"/>
        <dbReference type="EC" id="2.1.1.63"/>
    </reaction>
</comment>
<evidence type="ECO:0000256" key="1">
    <source>
        <dbReference type="ARBA" id="ARBA00001286"/>
    </source>
</evidence>
<dbReference type="CDD" id="cd06445">
    <property type="entry name" value="ATase"/>
    <property type="match status" value="1"/>
</dbReference>
<feature type="domain" description="Methylated-DNA-[protein]-cysteine S-methyltransferase DNA binding" evidence="9">
    <location>
        <begin position="92"/>
        <end position="173"/>
    </location>
</feature>
<dbReference type="NCBIfam" id="TIGR00589">
    <property type="entry name" value="ogt"/>
    <property type="match status" value="1"/>
</dbReference>
<reference evidence="11 12" key="1">
    <citation type="submission" date="2020-04" db="EMBL/GenBank/DDBJ databases">
        <title>MicrobeNet Type strains.</title>
        <authorList>
            <person name="Nicholson A.C."/>
        </authorList>
    </citation>
    <scope>NUCLEOTIDE SEQUENCE [LARGE SCALE GENOMIC DNA]</scope>
    <source>
        <strain evidence="11 12">ATCC BAA-787</strain>
    </source>
</reference>
<keyword evidence="2 8" id="KW-0963">Cytoplasm</keyword>
<evidence type="ECO:0000259" key="9">
    <source>
        <dbReference type="Pfam" id="PF01035"/>
    </source>
</evidence>
<keyword evidence="12" id="KW-1185">Reference proteome</keyword>
<dbReference type="InterPro" id="IPR036631">
    <property type="entry name" value="MGMT_N_sf"/>
</dbReference>
<evidence type="ECO:0000256" key="2">
    <source>
        <dbReference type="ARBA" id="ARBA00022490"/>
    </source>
</evidence>
<evidence type="ECO:0000256" key="7">
    <source>
        <dbReference type="ARBA" id="ARBA00049348"/>
    </source>
</evidence>
<sequence length="183" mass="19440">MSGMGVRVVERPDGPTVHTVVESGMGPVTLIGVGEVLTGLLLPSTRERNVTASGAHGDRDDTALTAAREQLTEYLAGERHEFDLDVALQGSAFQVRVWEGLLRIPYGQTWSYGELAADIGYDPRTSSRAVGAANGANRIAVVVPCHRVIGANGTLTGFAAGVERKRFLLDLERPPVAADATLF</sequence>
<proteinExistence type="inferred from homology"/>
<comment type="miscellaneous">
    <text evidence="8">This enzyme catalyzes only one turnover and therefore is not strictly catalytic. According to one definition, an enzyme is a biocatalyst that acts repeatedly and over many reaction cycles.</text>
</comment>
<dbReference type="PROSITE" id="PS00374">
    <property type="entry name" value="MGMT"/>
    <property type="match status" value="1"/>
</dbReference>
<evidence type="ECO:0000256" key="3">
    <source>
        <dbReference type="ARBA" id="ARBA00022603"/>
    </source>
</evidence>